<protein>
    <submittedName>
        <fullName evidence="3">Glycyl aminopeptidase. Metallo peptidase. MEROPS family M61</fullName>
    </submittedName>
</protein>
<keyword evidence="4" id="KW-1185">Reference proteome</keyword>
<dbReference type="Gene3D" id="2.60.40.3650">
    <property type="match status" value="1"/>
</dbReference>
<dbReference type="InterPro" id="IPR007963">
    <property type="entry name" value="Peptidase_M61_catalytic"/>
</dbReference>
<dbReference type="InterPro" id="IPR001478">
    <property type="entry name" value="PDZ"/>
</dbReference>
<dbReference type="STRING" id="439228.SAMN06295920_101406"/>
<dbReference type="RefSeq" id="WP_079646354.1">
    <property type="nucleotide sequence ID" value="NZ_FUYM01000001.1"/>
</dbReference>
<keyword evidence="1" id="KW-0732">Signal</keyword>
<dbReference type="GO" id="GO:0004177">
    <property type="term" value="F:aminopeptidase activity"/>
    <property type="evidence" value="ECO:0007669"/>
    <property type="project" value="UniProtKB-KW"/>
</dbReference>
<sequence length="644" mass="71926">MHRFPSLPLSVLAFTLAAPVPATAVELSLPQPLPIERQVPAARDIAYPGTIELTVDATDVARGVFRIREQIPVAGAGKLYLLYPQWLPGNHAPRGPIDDIANIAITANGRPLAWKRDPVDVYAIQVDVPAGARSIALSFDYVSPTSSSQGRVVMTGDMLSLQWNLTAFYPAGYFTRRITVAPSVVLPAGWGYGTALEPASLRTSATVAFQPVNFETLVDSPLLAGRHFRQVQLSPKVRLNVAADHPDELQASTAQIDAHRRLVEQAVKLFGAEHYDHYDFLLSISDRLGGIGLEHQRSSENGVATGYFTRWEEQTARHNLLPHEYVHSWNGKYRRGADLYTPDYSVPMRNSLLWVYEGQTQYWGYVLQARSGLVSPDDTLAYLAMAAAQLDGRPGRQWRPLIDTTNDPIIAARRPQPWTSLQRSEDYYNEGMLVWLDVDMQLRALTGGRRSLDDFARAFFGMRDGDWGTLTYTLDDVVATLNGIAAHDWAGFLRDRVEQARPHAPLDWIAQGGYRLVYSNKPTNFWRIEERRRKVADFSYSLGLVIDSGDRRIEQVIWDSPAFAAGLTNNDSIVALDGESFDSGKLAERIDDATSTRKPIELLVRRGDQYRTVAIPYYGGNRYPRLERTGSGSAWLDMLLKPRG</sequence>
<proteinExistence type="predicted"/>
<name>A0A1T4ZZJ1_9SPHN</name>
<dbReference type="Pfam" id="PF17899">
    <property type="entry name" value="Peptidase_M61_N"/>
    <property type="match status" value="1"/>
</dbReference>
<dbReference type="Gene3D" id="2.30.42.10">
    <property type="match status" value="1"/>
</dbReference>
<dbReference type="Proteomes" id="UP000189818">
    <property type="component" value="Unassembled WGS sequence"/>
</dbReference>
<dbReference type="AlphaFoldDB" id="A0A1T4ZZJ1"/>
<dbReference type="InterPro" id="IPR024191">
    <property type="entry name" value="Peptidase_M61"/>
</dbReference>
<feature type="domain" description="PDZ" evidence="2">
    <location>
        <begin position="527"/>
        <end position="608"/>
    </location>
</feature>
<keyword evidence="3" id="KW-0031">Aminopeptidase</keyword>
<evidence type="ECO:0000256" key="1">
    <source>
        <dbReference type="SAM" id="SignalP"/>
    </source>
</evidence>
<organism evidence="3 4">
    <name type="scientific">Rhizorhabdus histidinilytica</name>
    <dbReference type="NCBI Taxonomy" id="439228"/>
    <lineage>
        <taxon>Bacteria</taxon>
        <taxon>Pseudomonadati</taxon>
        <taxon>Pseudomonadota</taxon>
        <taxon>Alphaproteobacteria</taxon>
        <taxon>Sphingomonadales</taxon>
        <taxon>Sphingomonadaceae</taxon>
        <taxon>Rhizorhabdus</taxon>
    </lineage>
</organism>
<dbReference type="SMART" id="SM00228">
    <property type="entry name" value="PDZ"/>
    <property type="match status" value="1"/>
</dbReference>
<dbReference type="Pfam" id="PF05299">
    <property type="entry name" value="Peptidase_M61"/>
    <property type="match status" value="1"/>
</dbReference>
<reference evidence="4" key="1">
    <citation type="submission" date="2017-02" db="EMBL/GenBank/DDBJ databases">
        <authorList>
            <person name="Varghese N."/>
            <person name="Submissions S."/>
        </authorList>
    </citation>
    <scope>NUCLEOTIDE SEQUENCE [LARGE SCALE GENOMIC DNA]</scope>
    <source>
        <strain evidence="4">UM2</strain>
    </source>
</reference>
<dbReference type="InterPro" id="IPR040756">
    <property type="entry name" value="Peptidase_M61_N"/>
</dbReference>
<dbReference type="EMBL" id="FUYM01000001">
    <property type="protein sequence ID" value="SKB28152.1"/>
    <property type="molecule type" value="Genomic_DNA"/>
</dbReference>
<gene>
    <name evidence="3" type="ORF">SAMN06295920_101406</name>
</gene>
<dbReference type="SUPFAM" id="SSF50156">
    <property type="entry name" value="PDZ domain-like"/>
    <property type="match status" value="1"/>
</dbReference>
<evidence type="ECO:0000259" key="2">
    <source>
        <dbReference type="PROSITE" id="PS50106"/>
    </source>
</evidence>
<keyword evidence="3" id="KW-0645">Protease</keyword>
<accession>A0A1T4ZZJ1</accession>
<dbReference type="Gene3D" id="1.10.390.10">
    <property type="entry name" value="Neutral Protease Domain 2"/>
    <property type="match status" value="1"/>
</dbReference>
<evidence type="ECO:0000313" key="4">
    <source>
        <dbReference type="Proteomes" id="UP000189818"/>
    </source>
</evidence>
<dbReference type="InterPro" id="IPR036034">
    <property type="entry name" value="PDZ_sf"/>
</dbReference>
<feature type="chain" id="PRO_5011961944" evidence="1">
    <location>
        <begin position="25"/>
        <end position="644"/>
    </location>
</feature>
<dbReference type="PROSITE" id="PS50106">
    <property type="entry name" value="PDZ"/>
    <property type="match status" value="1"/>
</dbReference>
<feature type="signal peptide" evidence="1">
    <location>
        <begin position="1"/>
        <end position="24"/>
    </location>
</feature>
<keyword evidence="3" id="KW-0378">Hydrolase</keyword>
<dbReference type="InterPro" id="IPR027268">
    <property type="entry name" value="Peptidase_M4/M1_CTD_sf"/>
</dbReference>
<evidence type="ECO:0000313" key="3">
    <source>
        <dbReference type="EMBL" id="SKB28152.1"/>
    </source>
</evidence>
<dbReference type="PIRSF" id="PIRSF016493">
    <property type="entry name" value="Glycyl_aminpptds"/>
    <property type="match status" value="1"/>
</dbReference>
<dbReference type="OrthoDB" id="9778516at2"/>